<evidence type="ECO:0000259" key="9">
    <source>
        <dbReference type="SMART" id="SM00079"/>
    </source>
</evidence>
<name>A0A371X127_9HYPH</name>
<dbReference type="InterPro" id="IPR001320">
    <property type="entry name" value="Iontro_rcpt_C"/>
</dbReference>
<evidence type="ECO:0000256" key="4">
    <source>
        <dbReference type="ARBA" id="ARBA00022729"/>
    </source>
</evidence>
<keyword evidence="11" id="KW-1185">Reference proteome</keyword>
<evidence type="ECO:0000313" key="10">
    <source>
        <dbReference type="EMBL" id="RFC62940.1"/>
    </source>
</evidence>
<dbReference type="PANTHER" id="PTHR35936:SF19">
    <property type="entry name" value="AMINO-ACID-BINDING PROTEIN YXEM-RELATED"/>
    <property type="match status" value="1"/>
</dbReference>
<keyword evidence="5" id="KW-0574">Periplasm</keyword>
<feature type="domain" description="Solute-binding protein family 3/N-terminal" evidence="8">
    <location>
        <begin position="33"/>
        <end position="260"/>
    </location>
</feature>
<proteinExistence type="inferred from homology"/>
<dbReference type="GO" id="GO:0030288">
    <property type="term" value="C:outer membrane-bounded periplasmic space"/>
    <property type="evidence" value="ECO:0007669"/>
    <property type="project" value="InterPro"/>
</dbReference>
<comment type="caution">
    <text evidence="10">The sequence shown here is derived from an EMBL/GenBank/DDBJ whole genome shotgun (WGS) entry which is preliminary data.</text>
</comment>
<keyword evidence="3" id="KW-0813">Transport</keyword>
<dbReference type="NCBIfam" id="TIGR01096">
    <property type="entry name" value="3A0103s03R"/>
    <property type="match status" value="1"/>
</dbReference>
<dbReference type="GO" id="GO:0016020">
    <property type="term" value="C:membrane"/>
    <property type="evidence" value="ECO:0007669"/>
    <property type="project" value="InterPro"/>
</dbReference>
<evidence type="ECO:0000313" key="11">
    <source>
        <dbReference type="Proteomes" id="UP000264310"/>
    </source>
</evidence>
<evidence type="ECO:0000256" key="2">
    <source>
        <dbReference type="ARBA" id="ARBA00010333"/>
    </source>
</evidence>
<dbReference type="SUPFAM" id="SSF53850">
    <property type="entry name" value="Periplasmic binding protein-like II"/>
    <property type="match status" value="1"/>
</dbReference>
<feature type="domain" description="Ionotropic glutamate receptor C-terminal" evidence="9">
    <location>
        <begin position="33"/>
        <end position="259"/>
    </location>
</feature>
<protein>
    <submittedName>
        <fullName evidence="10">Amino acid ABC transporter</fullName>
    </submittedName>
</protein>
<evidence type="ECO:0000256" key="5">
    <source>
        <dbReference type="ARBA" id="ARBA00022764"/>
    </source>
</evidence>
<dbReference type="InterPro" id="IPR001638">
    <property type="entry name" value="Solute-binding_3/MltF_N"/>
</dbReference>
<comment type="similarity">
    <text evidence="2 6">Belongs to the bacterial solute-binding protein 3 family.</text>
</comment>
<dbReference type="EMBL" id="QURL01000005">
    <property type="protein sequence ID" value="RFC62940.1"/>
    <property type="molecule type" value="Genomic_DNA"/>
</dbReference>
<evidence type="ECO:0000256" key="3">
    <source>
        <dbReference type="ARBA" id="ARBA00022448"/>
    </source>
</evidence>
<organism evidence="10 11">
    <name type="scientific">Fulvimarina endophytica</name>
    <dbReference type="NCBI Taxonomy" id="2293836"/>
    <lineage>
        <taxon>Bacteria</taxon>
        <taxon>Pseudomonadati</taxon>
        <taxon>Pseudomonadota</taxon>
        <taxon>Alphaproteobacteria</taxon>
        <taxon>Hyphomicrobiales</taxon>
        <taxon>Aurantimonadaceae</taxon>
        <taxon>Fulvimarina</taxon>
    </lineage>
</organism>
<comment type="subcellular location">
    <subcellularLocation>
        <location evidence="1">Periplasm</location>
    </subcellularLocation>
</comment>
<dbReference type="PROSITE" id="PS01039">
    <property type="entry name" value="SBP_BACTERIAL_3"/>
    <property type="match status" value="1"/>
</dbReference>
<dbReference type="Proteomes" id="UP000264310">
    <property type="component" value="Unassembled WGS sequence"/>
</dbReference>
<sequence>MLKTLTSAFVAASLLTAAPVIAQESDADKDWSTIVVGTEGAYPPFNFTDASGELQGFDIDIAKALCEEMQAKCSFVTQEWEGMIPALQNGNFDLLIASMSITPEREEQIAFSNKYYSTPPALVTLKDSDITGTSAEDMAGKVIGAQVSTTHAEAARDYFPDSDVREYPSAQEYQLELENGRLDAVLDDVVVLDEWLKSDAGTCCKIVDTLPAKEDIYGKGIGIGMRKGDDKLKAKVDEAIQAIRDNGTYKTIQDKYFDFDVYGS</sequence>
<gene>
    <name evidence="10" type="ORF">DYI37_13385</name>
</gene>
<dbReference type="SMART" id="SM00079">
    <property type="entry name" value="PBPe"/>
    <property type="match status" value="1"/>
</dbReference>
<dbReference type="GO" id="GO:0015276">
    <property type="term" value="F:ligand-gated monoatomic ion channel activity"/>
    <property type="evidence" value="ECO:0007669"/>
    <property type="project" value="InterPro"/>
</dbReference>
<reference evidence="10 11" key="1">
    <citation type="submission" date="2018-08" db="EMBL/GenBank/DDBJ databases">
        <title>Fulvimarina sp. 85, whole genome shotgun sequence.</title>
        <authorList>
            <person name="Tuo L."/>
        </authorList>
    </citation>
    <scope>NUCLEOTIDE SEQUENCE [LARGE SCALE GENOMIC DNA]</scope>
    <source>
        <strain evidence="10 11">85</strain>
    </source>
</reference>
<dbReference type="AlphaFoldDB" id="A0A371X127"/>
<dbReference type="PANTHER" id="PTHR35936">
    <property type="entry name" value="MEMBRANE-BOUND LYTIC MUREIN TRANSGLYCOSYLASE F"/>
    <property type="match status" value="1"/>
</dbReference>
<evidence type="ECO:0000256" key="7">
    <source>
        <dbReference type="SAM" id="SignalP"/>
    </source>
</evidence>
<feature type="chain" id="PRO_5017026612" evidence="7">
    <location>
        <begin position="23"/>
        <end position="264"/>
    </location>
</feature>
<dbReference type="Gene3D" id="3.40.190.10">
    <property type="entry name" value="Periplasmic binding protein-like II"/>
    <property type="match status" value="2"/>
</dbReference>
<keyword evidence="4 7" id="KW-0732">Signal</keyword>
<feature type="signal peptide" evidence="7">
    <location>
        <begin position="1"/>
        <end position="22"/>
    </location>
</feature>
<dbReference type="RefSeq" id="WP_116683757.1">
    <property type="nucleotide sequence ID" value="NZ_QURL01000005.1"/>
</dbReference>
<dbReference type="CDD" id="cd13702">
    <property type="entry name" value="PBP2_mlr5654_like"/>
    <property type="match status" value="1"/>
</dbReference>
<evidence type="ECO:0000256" key="6">
    <source>
        <dbReference type="RuleBase" id="RU003744"/>
    </source>
</evidence>
<dbReference type="Pfam" id="PF00497">
    <property type="entry name" value="SBP_bac_3"/>
    <property type="match status" value="1"/>
</dbReference>
<dbReference type="OrthoDB" id="9807134at2"/>
<dbReference type="SMART" id="SM00062">
    <property type="entry name" value="PBPb"/>
    <property type="match status" value="1"/>
</dbReference>
<dbReference type="InterPro" id="IPR018313">
    <property type="entry name" value="SBP_3_CS"/>
</dbReference>
<evidence type="ECO:0000259" key="8">
    <source>
        <dbReference type="SMART" id="SM00062"/>
    </source>
</evidence>
<accession>A0A371X127</accession>
<evidence type="ECO:0000256" key="1">
    <source>
        <dbReference type="ARBA" id="ARBA00004418"/>
    </source>
</evidence>
<dbReference type="InterPro" id="IPR005768">
    <property type="entry name" value="Lys_Arg_Orn-bd"/>
</dbReference>